<dbReference type="GO" id="GO:0005802">
    <property type="term" value="C:trans-Golgi network"/>
    <property type="evidence" value="ECO:0007669"/>
    <property type="project" value="TreeGrafter"/>
</dbReference>
<evidence type="ECO:0000313" key="3">
    <source>
        <dbReference type="EMBL" id="KAF2901451.1"/>
    </source>
</evidence>
<dbReference type="GO" id="GO:0055037">
    <property type="term" value="C:recycling endosome"/>
    <property type="evidence" value="ECO:0007669"/>
    <property type="project" value="TreeGrafter"/>
</dbReference>
<dbReference type="PANTHER" id="PTHR22902">
    <property type="entry name" value="SESQUIPEDALIAN"/>
    <property type="match status" value="1"/>
</dbReference>
<gene>
    <name evidence="3" type="ORF">ILUMI_04727</name>
</gene>
<dbReference type="GO" id="GO:0042147">
    <property type="term" value="P:retrograde transport, endosome to Golgi"/>
    <property type="evidence" value="ECO:0007669"/>
    <property type="project" value="TreeGrafter"/>
</dbReference>
<dbReference type="Gene3D" id="2.30.29.30">
    <property type="entry name" value="Pleckstrin-homology domain (PH domain)/Phosphotyrosine-binding domain (PTB)"/>
    <property type="match status" value="1"/>
</dbReference>
<comment type="caution">
    <text evidence="3">The sequence shown here is derived from an EMBL/GenBank/DDBJ whole genome shotgun (WGS) entry which is preliminary data.</text>
</comment>
<dbReference type="PANTHER" id="PTHR22902:SF9">
    <property type="entry name" value="PLECKSTRIN HOMOLOGY DOMAIN-CONTAINING FAMILY J MEMBER 1"/>
    <property type="match status" value="1"/>
</dbReference>
<dbReference type="GO" id="GO:0007032">
    <property type="term" value="P:endosome organization"/>
    <property type="evidence" value="ECO:0007669"/>
    <property type="project" value="TreeGrafter"/>
</dbReference>
<keyword evidence="4" id="KW-1185">Reference proteome</keyword>
<dbReference type="PROSITE" id="PS50003">
    <property type="entry name" value="PH_DOMAIN"/>
    <property type="match status" value="1"/>
</dbReference>
<evidence type="ECO:0000313" key="4">
    <source>
        <dbReference type="Proteomes" id="UP000801492"/>
    </source>
</evidence>
<sequence>MRFNDRELAKVGEGRVDLEGILHHMKPQENDWSDWYQQHSFKERTFKLISNLLFYYRVNEPEPLGVLVLENVQVAYERPHKGIPFAFSLTFKVNDKCKDSERKHIFSCRCQEDVNKWVSTLKVASYEHWRSQFIILKTKISMRTGKDPVLDYLRRQHQNKENASGNSNSEKRVCAKKSTFQSHIEKRIVCESTLEISNATESSVISETSTMMSTELTKITKSVNSEAVPIGKLIDI</sequence>
<name>A0A8K0DCA6_IGNLU</name>
<proteinExistence type="predicted"/>
<dbReference type="GO" id="GO:0005769">
    <property type="term" value="C:early endosome"/>
    <property type="evidence" value="ECO:0007669"/>
    <property type="project" value="TreeGrafter"/>
</dbReference>
<dbReference type="AlphaFoldDB" id="A0A8K0DCA6"/>
<feature type="domain" description="PH" evidence="2">
    <location>
        <begin position="15"/>
        <end position="126"/>
    </location>
</feature>
<reference evidence="3" key="1">
    <citation type="submission" date="2019-08" db="EMBL/GenBank/DDBJ databases">
        <title>The genome of the North American firefly Photinus pyralis.</title>
        <authorList>
            <consortium name="Photinus pyralis genome working group"/>
            <person name="Fallon T.R."/>
            <person name="Sander Lower S.E."/>
            <person name="Weng J.-K."/>
        </authorList>
    </citation>
    <scope>NUCLEOTIDE SEQUENCE</scope>
    <source>
        <strain evidence="3">TRF0915ILg1</strain>
        <tissue evidence="3">Whole body</tissue>
    </source>
</reference>
<dbReference type="GO" id="GO:0005829">
    <property type="term" value="C:cytosol"/>
    <property type="evidence" value="ECO:0007669"/>
    <property type="project" value="GOC"/>
</dbReference>
<organism evidence="3 4">
    <name type="scientific">Ignelater luminosus</name>
    <name type="common">Cucubano</name>
    <name type="synonym">Pyrophorus luminosus</name>
    <dbReference type="NCBI Taxonomy" id="2038154"/>
    <lineage>
        <taxon>Eukaryota</taxon>
        <taxon>Metazoa</taxon>
        <taxon>Ecdysozoa</taxon>
        <taxon>Arthropoda</taxon>
        <taxon>Hexapoda</taxon>
        <taxon>Insecta</taxon>
        <taxon>Pterygota</taxon>
        <taxon>Neoptera</taxon>
        <taxon>Endopterygota</taxon>
        <taxon>Coleoptera</taxon>
        <taxon>Polyphaga</taxon>
        <taxon>Elateriformia</taxon>
        <taxon>Elateroidea</taxon>
        <taxon>Elateridae</taxon>
        <taxon>Agrypninae</taxon>
        <taxon>Pyrophorini</taxon>
        <taxon>Ignelater</taxon>
    </lineage>
</organism>
<dbReference type="GO" id="GO:0001881">
    <property type="term" value="P:receptor recycling"/>
    <property type="evidence" value="ECO:0007669"/>
    <property type="project" value="TreeGrafter"/>
</dbReference>
<dbReference type="InterPro" id="IPR001849">
    <property type="entry name" value="PH_domain"/>
</dbReference>
<dbReference type="InterPro" id="IPR045188">
    <property type="entry name" value="Boi1/Boi2-like"/>
</dbReference>
<dbReference type="Proteomes" id="UP000801492">
    <property type="component" value="Unassembled WGS sequence"/>
</dbReference>
<evidence type="ECO:0000259" key="2">
    <source>
        <dbReference type="PROSITE" id="PS50003"/>
    </source>
</evidence>
<dbReference type="InterPro" id="IPR011993">
    <property type="entry name" value="PH-like_dom_sf"/>
</dbReference>
<dbReference type="Pfam" id="PF00169">
    <property type="entry name" value="PH"/>
    <property type="match status" value="1"/>
</dbReference>
<evidence type="ECO:0000256" key="1">
    <source>
        <dbReference type="ARBA" id="ARBA00041004"/>
    </source>
</evidence>
<dbReference type="SMART" id="SM00233">
    <property type="entry name" value="PH"/>
    <property type="match status" value="1"/>
</dbReference>
<dbReference type="OrthoDB" id="10055808at2759"/>
<dbReference type="SUPFAM" id="SSF50729">
    <property type="entry name" value="PH domain-like"/>
    <property type="match status" value="1"/>
</dbReference>
<dbReference type="CDD" id="cd13258">
    <property type="entry name" value="PH_PLEKHJ1"/>
    <property type="match status" value="1"/>
</dbReference>
<protein>
    <recommendedName>
        <fullName evidence="1">Pleckstrin homology domain-containing family J member 1</fullName>
    </recommendedName>
</protein>
<dbReference type="EMBL" id="VTPC01001629">
    <property type="protein sequence ID" value="KAF2901451.1"/>
    <property type="molecule type" value="Genomic_DNA"/>
</dbReference>
<accession>A0A8K0DCA6</accession>